<keyword evidence="5 6" id="KW-0472">Membrane</keyword>
<sequence>MRVLLLCWGVLLLLTVASVAAGSLGEHWAMLLALGGCVVKGWIISEHFMELRSAPRFWRFLLLAWPLLLTALIGTTLWLGMW</sequence>
<dbReference type="RefSeq" id="WP_084312769.1">
    <property type="nucleotide sequence ID" value="NZ_FNIJ01000010.1"/>
</dbReference>
<organism evidence="7 8">
    <name type="scientific">Pseudomonas jinjuensis</name>
    <dbReference type="NCBI Taxonomy" id="198616"/>
    <lineage>
        <taxon>Bacteria</taxon>
        <taxon>Pseudomonadati</taxon>
        <taxon>Pseudomonadota</taxon>
        <taxon>Gammaproteobacteria</taxon>
        <taxon>Pseudomonadales</taxon>
        <taxon>Pseudomonadaceae</taxon>
        <taxon>Pseudomonas</taxon>
    </lineage>
</organism>
<accession>A0A1H0ITY4</accession>
<proteinExistence type="predicted"/>
<keyword evidence="2" id="KW-1003">Cell membrane</keyword>
<dbReference type="AlphaFoldDB" id="A0A1H0ITY4"/>
<keyword evidence="4 6" id="KW-1133">Transmembrane helix</keyword>
<evidence type="ECO:0000256" key="4">
    <source>
        <dbReference type="ARBA" id="ARBA00022989"/>
    </source>
</evidence>
<protein>
    <submittedName>
        <fullName evidence="7">Cytochrome C oxidase subunit IV</fullName>
    </submittedName>
</protein>
<evidence type="ECO:0000313" key="7">
    <source>
        <dbReference type="EMBL" id="SDO34859.1"/>
    </source>
</evidence>
<dbReference type="InterPro" id="IPR005171">
    <property type="entry name" value="Cyt_c_oxidase_su4_prok"/>
</dbReference>
<feature type="transmembrane region" description="Helical" evidence="6">
    <location>
        <begin position="28"/>
        <end position="45"/>
    </location>
</feature>
<keyword evidence="3 6" id="KW-0812">Transmembrane</keyword>
<dbReference type="Proteomes" id="UP000242957">
    <property type="component" value="Unassembled WGS sequence"/>
</dbReference>
<comment type="subcellular location">
    <subcellularLocation>
        <location evidence="1">Cell membrane</location>
        <topology evidence="1">Multi-pass membrane protein</topology>
    </subcellularLocation>
</comment>
<keyword evidence="8" id="KW-1185">Reference proteome</keyword>
<dbReference type="STRING" id="198616.SAMN05216193_110134"/>
<reference evidence="8" key="1">
    <citation type="submission" date="2016-10" db="EMBL/GenBank/DDBJ databases">
        <authorList>
            <person name="Varghese N."/>
            <person name="Submissions S."/>
        </authorList>
    </citation>
    <scope>NUCLEOTIDE SEQUENCE [LARGE SCALE GENOMIC DNA]</scope>
    <source>
        <strain evidence="8">JCM 21621</strain>
    </source>
</reference>
<dbReference type="GO" id="GO:0005886">
    <property type="term" value="C:plasma membrane"/>
    <property type="evidence" value="ECO:0007669"/>
    <property type="project" value="UniProtKB-SubCell"/>
</dbReference>
<dbReference type="EMBL" id="FNIJ01000010">
    <property type="protein sequence ID" value="SDO34859.1"/>
    <property type="molecule type" value="Genomic_DNA"/>
</dbReference>
<evidence type="ECO:0000256" key="2">
    <source>
        <dbReference type="ARBA" id="ARBA00022475"/>
    </source>
</evidence>
<dbReference type="Pfam" id="PF03626">
    <property type="entry name" value="COX4_pro"/>
    <property type="match status" value="1"/>
</dbReference>
<evidence type="ECO:0000256" key="6">
    <source>
        <dbReference type="SAM" id="Phobius"/>
    </source>
</evidence>
<evidence type="ECO:0000256" key="1">
    <source>
        <dbReference type="ARBA" id="ARBA00004651"/>
    </source>
</evidence>
<name>A0A1H0ITY4_9PSED</name>
<evidence type="ECO:0000313" key="8">
    <source>
        <dbReference type="Proteomes" id="UP000242957"/>
    </source>
</evidence>
<evidence type="ECO:0000256" key="3">
    <source>
        <dbReference type="ARBA" id="ARBA00022692"/>
    </source>
</evidence>
<gene>
    <name evidence="7" type="ORF">SAMN05216193_110134</name>
</gene>
<evidence type="ECO:0000256" key="5">
    <source>
        <dbReference type="ARBA" id="ARBA00023136"/>
    </source>
</evidence>
<feature type="transmembrane region" description="Helical" evidence="6">
    <location>
        <begin position="57"/>
        <end position="79"/>
    </location>
</feature>